<reference evidence="1" key="1">
    <citation type="submission" date="2014-09" db="EMBL/GenBank/DDBJ databases">
        <authorList>
            <person name="Magalhaes I.L.F."/>
            <person name="Oliveira U."/>
            <person name="Santos F.R."/>
            <person name="Vidigal T.H.D.A."/>
            <person name="Brescovit A.D."/>
            <person name="Santos A.J."/>
        </authorList>
    </citation>
    <scope>NUCLEOTIDE SEQUENCE</scope>
    <source>
        <tissue evidence="1">Shoot tissue taken approximately 20 cm above the soil surface</tissue>
    </source>
</reference>
<evidence type="ECO:0000313" key="1">
    <source>
        <dbReference type="EMBL" id="JAD31401.1"/>
    </source>
</evidence>
<sequence>MYRSISCSYPPAAPVVKMGAS</sequence>
<organism evidence="1">
    <name type="scientific">Arundo donax</name>
    <name type="common">Giant reed</name>
    <name type="synonym">Donax arundinaceus</name>
    <dbReference type="NCBI Taxonomy" id="35708"/>
    <lineage>
        <taxon>Eukaryota</taxon>
        <taxon>Viridiplantae</taxon>
        <taxon>Streptophyta</taxon>
        <taxon>Embryophyta</taxon>
        <taxon>Tracheophyta</taxon>
        <taxon>Spermatophyta</taxon>
        <taxon>Magnoliopsida</taxon>
        <taxon>Liliopsida</taxon>
        <taxon>Poales</taxon>
        <taxon>Poaceae</taxon>
        <taxon>PACMAD clade</taxon>
        <taxon>Arundinoideae</taxon>
        <taxon>Arundineae</taxon>
        <taxon>Arundo</taxon>
    </lineage>
</organism>
<accession>A0A0A8YXU6</accession>
<name>A0A0A8YXU6_ARUDO</name>
<dbReference type="EMBL" id="GBRH01266494">
    <property type="protein sequence ID" value="JAD31401.1"/>
    <property type="molecule type" value="Transcribed_RNA"/>
</dbReference>
<proteinExistence type="predicted"/>
<dbReference type="AlphaFoldDB" id="A0A0A8YXU6"/>
<reference evidence="1" key="2">
    <citation type="journal article" date="2015" name="Data Brief">
        <title>Shoot transcriptome of the giant reed, Arundo donax.</title>
        <authorList>
            <person name="Barrero R.A."/>
            <person name="Guerrero F.D."/>
            <person name="Moolhuijzen P."/>
            <person name="Goolsby J.A."/>
            <person name="Tidwell J."/>
            <person name="Bellgard S.E."/>
            <person name="Bellgard M.I."/>
        </authorList>
    </citation>
    <scope>NUCLEOTIDE SEQUENCE</scope>
    <source>
        <tissue evidence="1">Shoot tissue taken approximately 20 cm above the soil surface</tissue>
    </source>
</reference>
<protein>
    <submittedName>
        <fullName evidence="1">Uncharacterized protein</fullName>
    </submittedName>
</protein>